<feature type="compositionally biased region" description="Polar residues" evidence="1">
    <location>
        <begin position="810"/>
        <end position="820"/>
    </location>
</feature>
<feature type="compositionally biased region" description="Polar residues" evidence="1">
    <location>
        <begin position="617"/>
        <end position="652"/>
    </location>
</feature>
<name>A0A6A5WAY1_9PLEO</name>
<protein>
    <submittedName>
        <fullName evidence="2">Uncharacterized protein</fullName>
    </submittedName>
</protein>
<dbReference type="Proteomes" id="UP000799779">
    <property type="component" value="Unassembled WGS sequence"/>
</dbReference>
<feature type="compositionally biased region" description="Basic and acidic residues" evidence="1">
    <location>
        <begin position="255"/>
        <end position="282"/>
    </location>
</feature>
<sequence>MPDNQMSPPGSPPPRCPTALAHLNVRTPTSSEIDRSVPGLGTTHDFSLVRGIERNRGAVHPKDIRYPAENDDQGSREAMVNAKPTHHRIKDLLTDEGRASTCRQYTGPGGRSQDCVPGSSSTFSITTAASDLPASPLDSIHADHARTKLTSRKENVTREGCLKPPTPPQLPAFEGRYLGTPIPAPDPITGEIQVFEYPHGHQKGPKAIDTDSLKLVTTSDPTTSTVKPYQQLLTSFPETFYNNFFIRGDHHVSSQEYSKREYDQTQLDRSRSWNYESRRSDGDVEENSSDVPEQYDSFPRDMFAHAFIKPDAGSGDLIEDQTSLPLSARWKTGRRPISTLNEPSFQNTHRSAKGATTIRNSHGKYDISDIMPSDPFRESESTRPPTKYNGYITATETRNLNTTHGHVESPSLTPDETFEYGSPTYMNRFYDQGLDHRINSKMELPYSDPSHSYSKKSMSQNEESTQQDELDGPVHWTHHELNGHVSTAQGHQLVAQEPQCVWREDNMNMSADTRVHTESNSLPMFPPQPVQYPKLSHKSAGSQYGEPIEQPARHLIEAGVTRHEYSQSLNLVSTALPWTNGQPPYMNWEHSMSFHQKDHRNGANELVGYHSSYSDDSIHFNSPESRSHQSSTHGGNQSSPLISTYSPKQSYHVQKPNRARTGPHKGILKNNRYPLSSPRPNTIQTRKPPVSFAESPVMWKPPRGPSPHPNMLLDRDTFNPSYVTTDSNAASESLPSQPVTPPFPPLFGESESASNNMATVTDTTATSVQCVDRNQIKLLNIRRKRASRVLTFQGHSPASGAGWSTCKLRGSSSAATPREE</sequence>
<evidence type="ECO:0000313" key="2">
    <source>
        <dbReference type="EMBL" id="KAF1994766.1"/>
    </source>
</evidence>
<feature type="compositionally biased region" description="Basic residues" evidence="1">
    <location>
        <begin position="655"/>
        <end position="667"/>
    </location>
</feature>
<evidence type="ECO:0000256" key="1">
    <source>
        <dbReference type="SAM" id="MobiDB-lite"/>
    </source>
</evidence>
<feature type="region of interest" description="Disordered" evidence="1">
    <location>
        <begin position="795"/>
        <end position="820"/>
    </location>
</feature>
<feature type="compositionally biased region" description="Polar residues" evidence="1">
    <location>
        <begin position="449"/>
        <end position="464"/>
    </location>
</feature>
<reference evidence="2" key="1">
    <citation type="journal article" date="2020" name="Stud. Mycol.">
        <title>101 Dothideomycetes genomes: a test case for predicting lifestyles and emergence of pathogens.</title>
        <authorList>
            <person name="Haridas S."/>
            <person name="Albert R."/>
            <person name="Binder M."/>
            <person name="Bloem J."/>
            <person name="Labutti K."/>
            <person name="Salamov A."/>
            <person name="Andreopoulos B."/>
            <person name="Baker S."/>
            <person name="Barry K."/>
            <person name="Bills G."/>
            <person name="Bluhm B."/>
            <person name="Cannon C."/>
            <person name="Castanera R."/>
            <person name="Culley D."/>
            <person name="Daum C."/>
            <person name="Ezra D."/>
            <person name="Gonzalez J."/>
            <person name="Henrissat B."/>
            <person name="Kuo A."/>
            <person name="Liang C."/>
            <person name="Lipzen A."/>
            <person name="Lutzoni F."/>
            <person name="Magnuson J."/>
            <person name="Mondo S."/>
            <person name="Nolan M."/>
            <person name="Ohm R."/>
            <person name="Pangilinan J."/>
            <person name="Park H.-J."/>
            <person name="Ramirez L."/>
            <person name="Alfaro M."/>
            <person name="Sun H."/>
            <person name="Tritt A."/>
            <person name="Yoshinaga Y."/>
            <person name="Zwiers L.-H."/>
            <person name="Turgeon B."/>
            <person name="Goodwin S."/>
            <person name="Spatafora J."/>
            <person name="Crous P."/>
            <person name="Grigoriev I."/>
        </authorList>
    </citation>
    <scope>NUCLEOTIDE SEQUENCE</scope>
    <source>
        <strain evidence="2">CBS 123094</strain>
    </source>
</reference>
<proteinExistence type="predicted"/>
<feature type="region of interest" description="Disordered" evidence="1">
    <location>
        <begin position="149"/>
        <end position="170"/>
    </location>
</feature>
<feature type="region of interest" description="Disordered" evidence="1">
    <location>
        <begin position="442"/>
        <end position="469"/>
    </location>
</feature>
<dbReference type="EMBL" id="ML977651">
    <property type="protein sequence ID" value="KAF1994766.1"/>
    <property type="molecule type" value="Genomic_DNA"/>
</dbReference>
<feature type="compositionally biased region" description="Polar residues" evidence="1">
    <location>
        <begin position="338"/>
        <end position="349"/>
    </location>
</feature>
<feature type="region of interest" description="Disordered" evidence="1">
    <location>
        <begin position="617"/>
        <end position="709"/>
    </location>
</feature>
<feature type="region of interest" description="Disordered" evidence="1">
    <location>
        <begin position="1"/>
        <end position="20"/>
    </location>
</feature>
<feature type="non-terminal residue" evidence="2">
    <location>
        <position position="820"/>
    </location>
</feature>
<feature type="region of interest" description="Disordered" evidence="1">
    <location>
        <begin position="337"/>
        <end position="390"/>
    </location>
</feature>
<accession>A0A6A5WAY1</accession>
<evidence type="ECO:0000313" key="3">
    <source>
        <dbReference type="Proteomes" id="UP000799779"/>
    </source>
</evidence>
<feature type="region of interest" description="Disordered" evidence="1">
    <location>
        <begin position="255"/>
        <end position="296"/>
    </location>
</feature>
<dbReference type="AlphaFoldDB" id="A0A6A5WAY1"/>
<organism evidence="2 3">
    <name type="scientific">Amniculicola lignicola CBS 123094</name>
    <dbReference type="NCBI Taxonomy" id="1392246"/>
    <lineage>
        <taxon>Eukaryota</taxon>
        <taxon>Fungi</taxon>
        <taxon>Dikarya</taxon>
        <taxon>Ascomycota</taxon>
        <taxon>Pezizomycotina</taxon>
        <taxon>Dothideomycetes</taxon>
        <taxon>Pleosporomycetidae</taxon>
        <taxon>Pleosporales</taxon>
        <taxon>Amniculicolaceae</taxon>
        <taxon>Amniculicola</taxon>
    </lineage>
</organism>
<feature type="compositionally biased region" description="Basic and acidic residues" evidence="1">
    <location>
        <begin position="149"/>
        <end position="161"/>
    </location>
</feature>
<keyword evidence="3" id="KW-1185">Reference proteome</keyword>
<gene>
    <name evidence="2" type="ORF">P154DRAFT_567087</name>
</gene>